<dbReference type="RefSeq" id="WP_149110118.1">
    <property type="nucleotide sequence ID" value="NZ_CP042425.1"/>
</dbReference>
<keyword evidence="7 8" id="KW-0472">Membrane</keyword>
<name>A0A5C1AAT9_9BACT</name>
<keyword evidence="4 10" id="KW-0808">Transferase</keyword>
<dbReference type="InterPro" id="IPR038731">
    <property type="entry name" value="RgtA/B/C-like"/>
</dbReference>
<dbReference type="PANTHER" id="PTHR33908">
    <property type="entry name" value="MANNOSYLTRANSFERASE YKCB-RELATED"/>
    <property type="match status" value="1"/>
</dbReference>
<feature type="transmembrane region" description="Helical" evidence="8">
    <location>
        <begin position="268"/>
        <end position="287"/>
    </location>
</feature>
<reference evidence="11" key="1">
    <citation type="submission" date="2019-08" db="EMBL/GenBank/DDBJ databases">
        <title>Limnoglobus roseus gen. nov., sp. nov., a novel freshwater planctomycete with a giant genome from the family Gemmataceae.</title>
        <authorList>
            <person name="Kulichevskaya I.S."/>
            <person name="Naumoff D.G."/>
            <person name="Miroshnikov K."/>
            <person name="Ivanova A."/>
            <person name="Philippov D.A."/>
            <person name="Hakobyan A."/>
            <person name="Rijpstra I.C."/>
            <person name="Sinninghe Damste J.S."/>
            <person name="Liesack W."/>
            <person name="Dedysh S.N."/>
        </authorList>
    </citation>
    <scope>NUCLEOTIDE SEQUENCE [LARGE SCALE GENOMIC DNA]</scope>
    <source>
        <strain evidence="11">PX52</strain>
    </source>
</reference>
<gene>
    <name evidence="10" type="ORF">PX52LOC_02208</name>
</gene>
<dbReference type="Proteomes" id="UP000324974">
    <property type="component" value="Chromosome"/>
</dbReference>
<evidence type="ECO:0000256" key="4">
    <source>
        <dbReference type="ARBA" id="ARBA00022679"/>
    </source>
</evidence>
<keyword evidence="5 8" id="KW-0812">Transmembrane</keyword>
<feature type="transmembrane region" description="Helical" evidence="8">
    <location>
        <begin position="299"/>
        <end position="316"/>
    </location>
</feature>
<evidence type="ECO:0000259" key="9">
    <source>
        <dbReference type="Pfam" id="PF13231"/>
    </source>
</evidence>
<evidence type="ECO:0000256" key="8">
    <source>
        <dbReference type="SAM" id="Phobius"/>
    </source>
</evidence>
<evidence type="ECO:0000256" key="5">
    <source>
        <dbReference type="ARBA" id="ARBA00022692"/>
    </source>
</evidence>
<dbReference type="GO" id="GO:0005886">
    <property type="term" value="C:plasma membrane"/>
    <property type="evidence" value="ECO:0007669"/>
    <property type="project" value="UniProtKB-SubCell"/>
</dbReference>
<dbReference type="EMBL" id="CP042425">
    <property type="protein sequence ID" value="QEL15293.1"/>
    <property type="molecule type" value="Genomic_DNA"/>
</dbReference>
<feature type="transmembrane region" description="Helical" evidence="8">
    <location>
        <begin position="144"/>
        <end position="161"/>
    </location>
</feature>
<dbReference type="InterPro" id="IPR050297">
    <property type="entry name" value="LipidA_mod_glycosyltrf_83"/>
</dbReference>
<evidence type="ECO:0000256" key="1">
    <source>
        <dbReference type="ARBA" id="ARBA00004651"/>
    </source>
</evidence>
<protein>
    <submittedName>
        <fullName evidence="10">Putative glycosyltransferase</fullName>
    </submittedName>
</protein>
<accession>A0A5C1AAT9</accession>
<evidence type="ECO:0000256" key="2">
    <source>
        <dbReference type="ARBA" id="ARBA00022475"/>
    </source>
</evidence>
<dbReference type="Pfam" id="PF13231">
    <property type="entry name" value="PMT_2"/>
    <property type="match status" value="1"/>
</dbReference>
<dbReference type="AlphaFoldDB" id="A0A5C1AAT9"/>
<feature type="domain" description="Glycosyltransferase RgtA/B/C/D-like" evidence="9">
    <location>
        <begin position="78"/>
        <end position="231"/>
    </location>
</feature>
<dbReference type="OrthoDB" id="7375208at2"/>
<feature type="transmembrane region" description="Helical" evidence="8">
    <location>
        <begin position="215"/>
        <end position="233"/>
    </location>
</feature>
<dbReference type="GO" id="GO:0016763">
    <property type="term" value="F:pentosyltransferase activity"/>
    <property type="evidence" value="ECO:0007669"/>
    <property type="project" value="TreeGrafter"/>
</dbReference>
<keyword evidence="11" id="KW-1185">Reference proteome</keyword>
<proteinExistence type="predicted"/>
<sequence>MRPSFLLPILLLLAVGVHLRWRQPTEPYFSGDETRHVMTGVFVHDALRDGGVSSPRAYAERYYAQYPCLGLLVWPPGFYAVEGVAMLAVGPSHETARNVLLLYLLVTTAYGFKLVHHTHGTTTAVIASLLLMASREVFINTRGVMLEVPTLACLLGAMFHFEKYLGQQRRRDLLLFAFWTVAAGLHRYDAVFLAPLFLVGLGFARQLRLVFGRDVLAAVTGILAALAPVYWLAYKTVGQQHALGATTGTNLTIVRHGWEQITYYPTGLIFQLGAVTAAFGVVGLLASFRRESWAKSRPYWALVVVVYGCFVLLAEQETRHTIYWLPAWCVFAAEAALIPLRRFGKRGLTALAVVLVVGDAGCWTLRQPVPWVRGYADAARFVLDRTDGPGIVLFDGHFDGTFIYEVRTQDAARRLWVARGDKLLYAVKSDPGAAYVEWAKDEAAIAKVLDDLGPNFIVVEEPPLKYTLPAQLQLRKVLREYPDRFERVAVMPIDSHNIEWMEGSELWVYQPKNRPAGPRKLNIPMLWGGRDISQDVK</sequence>
<keyword evidence="6 8" id="KW-1133">Transmembrane helix</keyword>
<feature type="transmembrane region" description="Helical" evidence="8">
    <location>
        <begin position="173"/>
        <end position="203"/>
    </location>
</feature>
<evidence type="ECO:0000313" key="10">
    <source>
        <dbReference type="EMBL" id="QEL15293.1"/>
    </source>
</evidence>
<keyword evidence="2" id="KW-1003">Cell membrane</keyword>
<feature type="transmembrane region" description="Helical" evidence="8">
    <location>
        <begin position="322"/>
        <end position="340"/>
    </location>
</feature>
<evidence type="ECO:0000256" key="6">
    <source>
        <dbReference type="ARBA" id="ARBA00022989"/>
    </source>
</evidence>
<organism evidence="10 11">
    <name type="scientific">Limnoglobus roseus</name>
    <dbReference type="NCBI Taxonomy" id="2598579"/>
    <lineage>
        <taxon>Bacteria</taxon>
        <taxon>Pseudomonadati</taxon>
        <taxon>Planctomycetota</taxon>
        <taxon>Planctomycetia</taxon>
        <taxon>Gemmatales</taxon>
        <taxon>Gemmataceae</taxon>
        <taxon>Limnoglobus</taxon>
    </lineage>
</organism>
<dbReference type="KEGG" id="lrs:PX52LOC_02208"/>
<keyword evidence="3" id="KW-0328">Glycosyltransferase</keyword>
<dbReference type="PANTHER" id="PTHR33908:SF11">
    <property type="entry name" value="MEMBRANE PROTEIN"/>
    <property type="match status" value="1"/>
</dbReference>
<evidence type="ECO:0000256" key="7">
    <source>
        <dbReference type="ARBA" id="ARBA00023136"/>
    </source>
</evidence>
<evidence type="ECO:0000256" key="3">
    <source>
        <dbReference type="ARBA" id="ARBA00022676"/>
    </source>
</evidence>
<comment type="subcellular location">
    <subcellularLocation>
        <location evidence="1">Cell membrane</location>
        <topology evidence="1">Multi-pass membrane protein</topology>
    </subcellularLocation>
</comment>
<dbReference type="GO" id="GO:0009103">
    <property type="term" value="P:lipopolysaccharide biosynthetic process"/>
    <property type="evidence" value="ECO:0007669"/>
    <property type="project" value="UniProtKB-ARBA"/>
</dbReference>
<evidence type="ECO:0000313" key="11">
    <source>
        <dbReference type="Proteomes" id="UP000324974"/>
    </source>
</evidence>